<keyword evidence="1" id="KW-0472">Membrane</keyword>
<evidence type="ECO:0000313" key="2">
    <source>
        <dbReference type="EMBL" id="KHN85967.1"/>
    </source>
</evidence>
<dbReference type="EMBL" id="JPKZ01000683">
    <property type="protein sequence ID" value="KHN85967.1"/>
    <property type="molecule type" value="Genomic_DNA"/>
</dbReference>
<keyword evidence="1" id="KW-0812">Transmembrane</keyword>
<comment type="caution">
    <text evidence="2">The sequence shown here is derived from an EMBL/GenBank/DDBJ whole genome shotgun (WGS) entry which is preliminary data.</text>
</comment>
<evidence type="ECO:0000256" key="1">
    <source>
        <dbReference type="SAM" id="Phobius"/>
    </source>
</evidence>
<sequence length="205" mass="22013">MTFEASSSTERPYEAFIDAGSLARPGGGGSDVPYMISRPPHMSNGVVGIFVLSLVLISLALLLAICYLMLRFCNRTDETLKRDRNIQELFATPDVIPHPKRIYELQAEEGCYSCAPTLNGKSLGMSEVSSSVASLKDSAIHGNATSCPASVNVRHVETGSLNRAKLSKCSSSPLCKEEPSCKDPADVVMTNQRIISKSSVLISVS</sequence>
<feature type="transmembrane region" description="Helical" evidence="1">
    <location>
        <begin position="45"/>
        <end position="70"/>
    </location>
</feature>
<evidence type="ECO:0000313" key="3">
    <source>
        <dbReference type="Proteomes" id="UP000031036"/>
    </source>
</evidence>
<proteinExistence type="predicted"/>
<keyword evidence="3" id="KW-1185">Reference proteome</keyword>
<name>A0A0B2VX98_TOXCA</name>
<dbReference type="OrthoDB" id="5859293at2759"/>
<dbReference type="AlphaFoldDB" id="A0A0B2VX98"/>
<keyword evidence="1" id="KW-1133">Transmembrane helix</keyword>
<reference evidence="2 3" key="1">
    <citation type="submission" date="2014-11" db="EMBL/GenBank/DDBJ databases">
        <title>Genetic blueprint of the zoonotic pathogen Toxocara canis.</title>
        <authorList>
            <person name="Zhu X.-Q."/>
            <person name="Korhonen P.K."/>
            <person name="Cai H."/>
            <person name="Young N.D."/>
            <person name="Nejsum P."/>
            <person name="von Samson-Himmelstjerna G."/>
            <person name="Boag P.R."/>
            <person name="Tan P."/>
            <person name="Li Q."/>
            <person name="Min J."/>
            <person name="Yang Y."/>
            <person name="Wang X."/>
            <person name="Fang X."/>
            <person name="Hall R.S."/>
            <person name="Hofmann A."/>
            <person name="Sternberg P.W."/>
            <person name="Jex A.R."/>
            <person name="Gasser R.B."/>
        </authorList>
    </citation>
    <scope>NUCLEOTIDE SEQUENCE [LARGE SCALE GENOMIC DNA]</scope>
    <source>
        <strain evidence="2">PN_DK_2014</strain>
    </source>
</reference>
<dbReference type="Proteomes" id="UP000031036">
    <property type="component" value="Unassembled WGS sequence"/>
</dbReference>
<gene>
    <name evidence="2" type="ORF">Tcan_16748</name>
</gene>
<organism evidence="2 3">
    <name type="scientific">Toxocara canis</name>
    <name type="common">Canine roundworm</name>
    <dbReference type="NCBI Taxonomy" id="6265"/>
    <lineage>
        <taxon>Eukaryota</taxon>
        <taxon>Metazoa</taxon>
        <taxon>Ecdysozoa</taxon>
        <taxon>Nematoda</taxon>
        <taxon>Chromadorea</taxon>
        <taxon>Rhabditida</taxon>
        <taxon>Spirurina</taxon>
        <taxon>Ascaridomorpha</taxon>
        <taxon>Ascaridoidea</taxon>
        <taxon>Toxocaridae</taxon>
        <taxon>Toxocara</taxon>
    </lineage>
</organism>
<protein>
    <submittedName>
        <fullName evidence="2">Uncharacterized protein</fullName>
    </submittedName>
</protein>
<accession>A0A0B2VX98</accession>